<sequence>MKKMFLTYLFFLYVFSFGQNPIIPIESLDGSTPPLGAYLKDTNNRQIPYIGTWRYAQNGKELTIVLKRYTMVNLGSIYQDILIGEYKYSENGVTIVNTLANLDVDLPNKWSHNIRGGTPINVASFPLCPDCTNDEKRMVLGLFDPLQNIGGLLTLRRISVNGSPALHMYLIEKQGNTVSEELTGDLPDPGLLINIRDCILLKVD</sequence>
<dbReference type="Pfam" id="PF20448">
    <property type="entry name" value="DUF6705"/>
    <property type="match status" value="1"/>
</dbReference>
<dbReference type="RefSeq" id="WP_166536403.1">
    <property type="nucleotide sequence ID" value="NZ_JAABLM010000005.1"/>
</dbReference>
<dbReference type="InterPro" id="IPR046551">
    <property type="entry name" value="DUF6705"/>
</dbReference>
<feature type="domain" description="DUF6705" evidence="1">
    <location>
        <begin position="1"/>
        <end position="179"/>
    </location>
</feature>
<organism evidence="2 3">
    <name type="scientific">Flavobacterium ichthyis</name>
    <dbReference type="NCBI Taxonomy" id="2698827"/>
    <lineage>
        <taxon>Bacteria</taxon>
        <taxon>Pseudomonadati</taxon>
        <taxon>Bacteroidota</taxon>
        <taxon>Flavobacteriia</taxon>
        <taxon>Flavobacteriales</taxon>
        <taxon>Flavobacteriaceae</taxon>
        <taxon>Flavobacterium</taxon>
    </lineage>
</organism>
<proteinExistence type="predicted"/>
<evidence type="ECO:0000313" key="3">
    <source>
        <dbReference type="Proteomes" id="UP000798602"/>
    </source>
</evidence>
<dbReference type="Proteomes" id="UP000798602">
    <property type="component" value="Unassembled WGS sequence"/>
</dbReference>
<dbReference type="EMBL" id="JAABLM010000005">
    <property type="protein sequence ID" value="NBL64574.1"/>
    <property type="molecule type" value="Genomic_DNA"/>
</dbReference>
<comment type="caution">
    <text evidence="2">The sequence shown here is derived from an EMBL/GenBank/DDBJ whole genome shotgun (WGS) entry which is preliminary data.</text>
</comment>
<keyword evidence="3" id="KW-1185">Reference proteome</keyword>
<reference evidence="3" key="1">
    <citation type="submission" date="2020-01" db="EMBL/GenBank/DDBJ databases">
        <title>Sphingomonas sp. strain CSW-10.</title>
        <authorList>
            <person name="Chen W.-M."/>
        </authorList>
    </citation>
    <scope>NUCLEOTIDE SEQUENCE [LARGE SCALE GENOMIC DNA]</scope>
    <source>
        <strain evidence="3">NST-5</strain>
    </source>
</reference>
<evidence type="ECO:0000313" key="2">
    <source>
        <dbReference type="EMBL" id="NBL64574.1"/>
    </source>
</evidence>
<gene>
    <name evidence="2" type="ORF">GV828_05090</name>
</gene>
<name>A0ABW9Z7F6_9FLAO</name>
<evidence type="ECO:0000259" key="1">
    <source>
        <dbReference type="Pfam" id="PF20448"/>
    </source>
</evidence>
<protein>
    <recommendedName>
        <fullName evidence="1">DUF6705 domain-containing protein</fullName>
    </recommendedName>
</protein>
<accession>A0ABW9Z7F6</accession>